<feature type="coiled-coil region" evidence="1">
    <location>
        <begin position="228"/>
        <end position="325"/>
    </location>
</feature>
<protein>
    <recommendedName>
        <fullName evidence="4">Chromosome partition protein Smc</fullName>
    </recommendedName>
</protein>
<evidence type="ECO:0000256" key="1">
    <source>
        <dbReference type="SAM" id="Coils"/>
    </source>
</evidence>
<reference evidence="3" key="2">
    <citation type="journal article" date="2022" name="Front. Microbiol.">
        <title>Comparative Genomic Analysis Revealed Distinct Molecular Components and Organization of CO2-Concentrating Mechanism in Thermophilic Cyanobacteria.</title>
        <authorList>
            <person name="Tang J."/>
            <person name="Zhou H."/>
            <person name="Yao D."/>
            <person name="Riaz S."/>
            <person name="You D."/>
            <person name="Klepacz-Smolka A."/>
            <person name="Daroch M."/>
        </authorList>
    </citation>
    <scope>NUCLEOTIDE SEQUENCE [LARGE SCALE GENOMIC DNA]</scope>
    <source>
        <strain evidence="3">PCC 6715</strain>
    </source>
</reference>
<dbReference type="AlphaFoldDB" id="A0A2D2Q438"/>
<keyword evidence="1" id="KW-0175">Coiled coil</keyword>
<evidence type="ECO:0008006" key="4">
    <source>
        <dbReference type="Google" id="ProtNLM"/>
    </source>
</evidence>
<dbReference type="EMBL" id="CP018092">
    <property type="protein sequence ID" value="ATS19027.1"/>
    <property type="molecule type" value="Genomic_DNA"/>
</dbReference>
<dbReference type="RefSeq" id="WP_099799361.1">
    <property type="nucleotide sequence ID" value="NZ_CP018092.1"/>
</dbReference>
<dbReference type="Proteomes" id="UP000231057">
    <property type="component" value="Chromosome"/>
</dbReference>
<name>A0A2D2Q438_PARLV</name>
<evidence type="ECO:0000313" key="3">
    <source>
        <dbReference type="Proteomes" id="UP000231057"/>
    </source>
</evidence>
<reference evidence="2 3" key="1">
    <citation type="submission" date="2016-11" db="EMBL/GenBank/DDBJ databases">
        <title>Complete genome sequence of thermophilic cyanobacteria strain Synechococcus sp. PCC6715.</title>
        <authorList>
            <person name="Tang J."/>
            <person name="Daroch M."/>
            <person name="Liang Y."/>
            <person name="Jiang D."/>
            <person name="Shah M."/>
        </authorList>
    </citation>
    <scope>NUCLEOTIDE SEQUENCE [LARGE SCALE GENOMIC DNA]</scope>
    <source>
        <strain evidence="2 3">PCC 6715</strain>
    </source>
</reference>
<dbReference type="OrthoDB" id="564812at2"/>
<feature type="coiled-coil region" evidence="1">
    <location>
        <begin position="37"/>
        <end position="74"/>
    </location>
</feature>
<accession>A0A2D2Q438</accession>
<gene>
    <name evidence="2" type="ORF">BRW62_10050</name>
</gene>
<organism evidence="2 3">
    <name type="scientific">Parathermosynechococcus lividus PCC 6715</name>
    <dbReference type="NCBI Taxonomy" id="1917166"/>
    <lineage>
        <taxon>Bacteria</taxon>
        <taxon>Bacillati</taxon>
        <taxon>Cyanobacteriota</taxon>
        <taxon>Cyanophyceae</taxon>
        <taxon>Acaryochloridales</taxon>
        <taxon>Thermosynechococcaceae</taxon>
        <taxon>Parathermosynechococcus</taxon>
    </lineage>
</organism>
<proteinExistence type="predicted"/>
<dbReference type="KEGG" id="slw:BRW62_10050"/>
<feature type="coiled-coil region" evidence="1">
    <location>
        <begin position="99"/>
        <end position="196"/>
    </location>
</feature>
<sequence>MDDLTLPQQLSFPWNPLVTENQVTLAHSVADSPQQRVQQLEQILDQCQTYIDELKQQLRNQQFLEDLLARTEETALIQQQAILTLQEQLHSQATCAHQLAEMTSRRQSLEIMVQQSQTEIQHLHQEVDRLLHIQDALEAKLVNSHRLLRQREHDLQLLESQQRQAHEEKGLLQTRLEQLQQELSDRENDIRDLSSRLTQANYLIETQERVISALQQTQGQESSKNTVIQGLSKTLLKTQKTLQDLEQEYQLQRLQYMKVQHYTQEIEGRSTQQQARLQKLEAQVAELQEQILHQAQQAREQETAIQHWKDRYSAAERVISQLQQVITQMAADKPTPLNSLPSGSSP</sequence>
<evidence type="ECO:0000313" key="2">
    <source>
        <dbReference type="EMBL" id="ATS19027.1"/>
    </source>
</evidence>
<keyword evidence="3" id="KW-1185">Reference proteome</keyword>